<protein>
    <submittedName>
        <fullName evidence="3">Uncharacterized protein</fullName>
    </submittedName>
</protein>
<sequence>MYIRRQFSTLCIQLISTEFDKLCRAAAVQTANAVLVANQGKVVIVQLALVSVLAALVDVHVAVANE</sequence>
<keyword evidence="2" id="KW-1185">Reference proteome</keyword>
<organism evidence="2 3">
    <name type="scientific">Trichobilharzia regenti</name>
    <name type="common">Nasal bird schistosome</name>
    <dbReference type="NCBI Taxonomy" id="157069"/>
    <lineage>
        <taxon>Eukaryota</taxon>
        <taxon>Metazoa</taxon>
        <taxon>Spiralia</taxon>
        <taxon>Lophotrochozoa</taxon>
        <taxon>Platyhelminthes</taxon>
        <taxon>Trematoda</taxon>
        <taxon>Digenea</taxon>
        <taxon>Strigeidida</taxon>
        <taxon>Schistosomatoidea</taxon>
        <taxon>Schistosomatidae</taxon>
        <taxon>Trichobilharzia</taxon>
    </lineage>
</organism>
<proteinExistence type="predicted"/>
<accession>A0AA85K0B3</accession>
<reference evidence="3" key="2">
    <citation type="submission" date="2023-11" db="UniProtKB">
        <authorList>
            <consortium name="WormBaseParasite"/>
        </authorList>
    </citation>
    <scope>IDENTIFICATION</scope>
</reference>
<reference evidence="2" key="1">
    <citation type="submission" date="2022-06" db="EMBL/GenBank/DDBJ databases">
        <authorList>
            <person name="Berger JAMES D."/>
            <person name="Berger JAMES D."/>
        </authorList>
    </citation>
    <scope>NUCLEOTIDE SEQUENCE [LARGE SCALE GENOMIC DNA]</scope>
</reference>
<dbReference type="WBParaSite" id="TREG1_51150.1">
    <property type="protein sequence ID" value="TREG1_51150.1"/>
    <property type="gene ID" value="TREG1_51150"/>
</dbReference>
<evidence type="ECO:0000313" key="2">
    <source>
        <dbReference type="Proteomes" id="UP000050795"/>
    </source>
</evidence>
<dbReference type="Proteomes" id="UP000050795">
    <property type="component" value="Unassembled WGS sequence"/>
</dbReference>
<feature type="transmembrane region" description="Helical" evidence="1">
    <location>
        <begin position="41"/>
        <end position="63"/>
    </location>
</feature>
<keyword evidence="1" id="KW-0812">Transmembrane</keyword>
<evidence type="ECO:0000256" key="1">
    <source>
        <dbReference type="SAM" id="Phobius"/>
    </source>
</evidence>
<name>A0AA85K0B3_TRIRE</name>
<dbReference type="AlphaFoldDB" id="A0AA85K0B3"/>
<evidence type="ECO:0000313" key="3">
    <source>
        <dbReference type="WBParaSite" id="TREG1_51150.1"/>
    </source>
</evidence>
<keyword evidence="1" id="KW-1133">Transmembrane helix</keyword>
<keyword evidence="1" id="KW-0472">Membrane</keyword>